<dbReference type="Gene3D" id="3.30.1370.110">
    <property type="match status" value="1"/>
</dbReference>
<protein>
    <recommendedName>
        <fullName evidence="8">Smr domain-containing protein</fullName>
    </recommendedName>
</protein>
<dbReference type="InterPro" id="IPR000432">
    <property type="entry name" value="DNA_mismatch_repair_MutS_C"/>
</dbReference>
<dbReference type="AlphaFoldDB" id="A0A381VC79"/>
<dbReference type="InterPro" id="IPR007696">
    <property type="entry name" value="DNA_mismatch_repair_MutS_core"/>
</dbReference>
<keyword evidence="6" id="KW-0238">DNA-binding</keyword>
<dbReference type="GO" id="GO:0006298">
    <property type="term" value="P:mismatch repair"/>
    <property type="evidence" value="ECO:0007669"/>
    <property type="project" value="InterPro"/>
</dbReference>
<keyword evidence="4" id="KW-0067">ATP-binding</keyword>
<feature type="domain" description="Smr" evidence="8">
    <location>
        <begin position="697"/>
        <end position="771"/>
    </location>
</feature>
<dbReference type="InterPro" id="IPR005747">
    <property type="entry name" value="MutS2"/>
</dbReference>
<keyword evidence="5" id="KW-0694">RNA-binding</keyword>
<dbReference type="Gene3D" id="3.40.50.300">
    <property type="entry name" value="P-loop containing nucleotide triphosphate hydrolases"/>
    <property type="match status" value="1"/>
</dbReference>
<dbReference type="NCBIfam" id="TIGR01069">
    <property type="entry name" value="mutS2"/>
    <property type="match status" value="1"/>
</dbReference>
<evidence type="ECO:0000256" key="4">
    <source>
        <dbReference type="ARBA" id="ARBA00022840"/>
    </source>
</evidence>
<dbReference type="GO" id="GO:0030983">
    <property type="term" value="F:mismatched DNA binding"/>
    <property type="evidence" value="ECO:0007669"/>
    <property type="project" value="InterPro"/>
</dbReference>
<dbReference type="Pfam" id="PF00488">
    <property type="entry name" value="MutS_V"/>
    <property type="match status" value="1"/>
</dbReference>
<dbReference type="InterPro" id="IPR027417">
    <property type="entry name" value="P-loop_NTPase"/>
</dbReference>
<dbReference type="GO" id="GO:0019843">
    <property type="term" value="F:rRNA binding"/>
    <property type="evidence" value="ECO:0007669"/>
    <property type="project" value="UniProtKB-KW"/>
</dbReference>
<dbReference type="InterPro" id="IPR002625">
    <property type="entry name" value="Smr_dom"/>
</dbReference>
<evidence type="ECO:0000256" key="1">
    <source>
        <dbReference type="ARBA" id="ARBA00022730"/>
    </source>
</evidence>
<dbReference type="Pfam" id="PF01713">
    <property type="entry name" value="Smr"/>
    <property type="match status" value="1"/>
</dbReference>
<dbReference type="SUPFAM" id="SSF48334">
    <property type="entry name" value="DNA repair protein MutS, domain III"/>
    <property type="match status" value="1"/>
</dbReference>
<dbReference type="PANTHER" id="PTHR48466:SF2">
    <property type="entry name" value="OS10G0509000 PROTEIN"/>
    <property type="match status" value="1"/>
</dbReference>
<sequence length="771" mass="85606">MIQEALAGYACSPVTSKLCCSLVPHSDIDSANTALNTTAEMVEFLARENSFPISSFENFLPIFEEAKEREFLDSEQCLSVLKLLRVVRHVRNSIEKQDSFPLLKLVSNPLDPVPSLYKELERCIDDEGAIKENASPELKQATRDVFSAKQKLESKVSKYFSGETYKDVIQDSYHTEREGRLVIPVKSDKRSQIEGIVHDSSGSGQTLYVEPSSIVPLNNQLKINRIAVDREKKKVLQLLTRQIIDSGEIISSSMNILVELDFIHARARLAKVMQARLCPIRQGCELQLNKALNPELILNGKDVIPNDIAWDQSTHVIIISGPNTGGKTVTLKTVGLMTLMVRAGLFLPVDKESHIPFYPEVYADIGDEQSIELSLSTFSAHIKKIIHIMNHAASGSLILLDELGIATDPHEGASLAEAMLTELNDKGVTTLVSTHYMALKLLAQTHSGFLNACTEFDSKSQTPTYRLIFGVPGHSAAIDIAEQLGLNARITERARKIYQSQDTRADEVLKDLTQQRIELLKEKELLQSRNLKLEVLTRQQSELTESLQEKEKKFKLEKSKRIQASVREAKNQVRQMMQEVKGSADISKLRKAERELGMMGRIPLSAHRDDLSEWKIAPEKLKEGDSVLIESYGATGVLLENPTGKKKVRVGLGKIETVIATDRLKGSLKKKRAADKISEQISVNIHTELTSQVKTTCDLRGMNSEEALLAMESFLSQAIANGIRQATIIHGHGMGTIKKLVRDYLSSTGICTKFSPASRENGGDGATIVEF</sequence>
<evidence type="ECO:0000256" key="2">
    <source>
        <dbReference type="ARBA" id="ARBA00022741"/>
    </source>
</evidence>
<keyword evidence="7" id="KW-0175">Coiled coil</keyword>
<evidence type="ECO:0000256" key="3">
    <source>
        <dbReference type="ARBA" id="ARBA00022801"/>
    </source>
</evidence>
<dbReference type="SMART" id="SM00533">
    <property type="entry name" value="MUTSd"/>
    <property type="match status" value="1"/>
</dbReference>
<dbReference type="SMART" id="SM00534">
    <property type="entry name" value="MUTSac"/>
    <property type="match status" value="1"/>
</dbReference>
<dbReference type="FunFam" id="3.40.50.300:FF:000830">
    <property type="entry name" value="Endonuclease MutS2"/>
    <property type="match status" value="1"/>
</dbReference>
<dbReference type="PANTHER" id="PTHR48466">
    <property type="entry name" value="OS10G0509000 PROTEIN-RELATED"/>
    <property type="match status" value="1"/>
</dbReference>
<reference evidence="9" key="1">
    <citation type="submission" date="2018-05" db="EMBL/GenBank/DDBJ databases">
        <authorList>
            <person name="Lanie J.A."/>
            <person name="Ng W.-L."/>
            <person name="Kazmierczak K.M."/>
            <person name="Andrzejewski T.M."/>
            <person name="Davidsen T.M."/>
            <person name="Wayne K.J."/>
            <person name="Tettelin H."/>
            <person name="Glass J.I."/>
            <person name="Rusch D."/>
            <person name="Podicherti R."/>
            <person name="Tsui H.-C.T."/>
            <person name="Winkler M.E."/>
        </authorList>
    </citation>
    <scope>NUCLEOTIDE SEQUENCE</scope>
</reference>
<dbReference type="InterPro" id="IPR036063">
    <property type="entry name" value="Smr_dom_sf"/>
</dbReference>
<dbReference type="EMBL" id="UINC01008437">
    <property type="protein sequence ID" value="SVA37970.1"/>
    <property type="molecule type" value="Genomic_DNA"/>
</dbReference>
<organism evidence="9">
    <name type="scientific">marine metagenome</name>
    <dbReference type="NCBI Taxonomy" id="408172"/>
    <lineage>
        <taxon>unclassified sequences</taxon>
        <taxon>metagenomes</taxon>
        <taxon>ecological metagenomes</taxon>
    </lineage>
</organism>
<dbReference type="GO" id="GO:0016887">
    <property type="term" value="F:ATP hydrolysis activity"/>
    <property type="evidence" value="ECO:0007669"/>
    <property type="project" value="InterPro"/>
</dbReference>
<dbReference type="GO" id="GO:0045910">
    <property type="term" value="P:negative regulation of DNA recombination"/>
    <property type="evidence" value="ECO:0007669"/>
    <property type="project" value="InterPro"/>
</dbReference>
<dbReference type="InterPro" id="IPR036187">
    <property type="entry name" value="DNA_mismatch_repair_MutS_sf"/>
</dbReference>
<keyword evidence="2" id="KW-0547">Nucleotide-binding</keyword>
<dbReference type="GO" id="GO:0004519">
    <property type="term" value="F:endonuclease activity"/>
    <property type="evidence" value="ECO:0007669"/>
    <property type="project" value="InterPro"/>
</dbReference>
<evidence type="ECO:0000256" key="7">
    <source>
        <dbReference type="SAM" id="Coils"/>
    </source>
</evidence>
<gene>
    <name evidence="9" type="ORF">METZ01_LOCUS90824</name>
</gene>
<evidence type="ECO:0000256" key="6">
    <source>
        <dbReference type="ARBA" id="ARBA00023125"/>
    </source>
</evidence>
<accession>A0A381VC79</accession>
<keyword evidence="1" id="KW-0699">rRNA-binding</keyword>
<feature type="coiled-coil region" evidence="7">
    <location>
        <begin position="509"/>
        <end position="579"/>
    </location>
</feature>
<dbReference type="SUPFAM" id="SSF52540">
    <property type="entry name" value="P-loop containing nucleoside triphosphate hydrolases"/>
    <property type="match status" value="1"/>
</dbReference>
<dbReference type="PIRSF" id="PIRSF005814">
    <property type="entry name" value="MutS_YshD"/>
    <property type="match status" value="1"/>
</dbReference>
<evidence type="ECO:0000259" key="8">
    <source>
        <dbReference type="PROSITE" id="PS50828"/>
    </source>
</evidence>
<evidence type="ECO:0000256" key="5">
    <source>
        <dbReference type="ARBA" id="ARBA00022884"/>
    </source>
</evidence>
<dbReference type="PROSITE" id="PS50828">
    <property type="entry name" value="SMR"/>
    <property type="match status" value="1"/>
</dbReference>
<evidence type="ECO:0000313" key="9">
    <source>
        <dbReference type="EMBL" id="SVA37970.1"/>
    </source>
</evidence>
<dbReference type="HAMAP" id="MF_00092">
    <property type="entry name" value="MutS2"/>
    <property type="match status" value="1"/>
</dbReference>
<dbReference type="SMART" id="SM00463">
    <property type="entry name" value="SMR"/>
    <property type="match status" value="1"/>
</dbReference>
<proteinExistence type="inferred from homology"/>
<dbReference type="GO" id="GO:0005524">
    <property type="term" value="F:ATP binding"/>
    <property type="evidence" value="ECO:0007669"/>
    <property type="project" value="UniProtKB-KW"/>
</dbReference>
<dbReference type="SUPFAM" id="SSF160443">
    <property type="entry name" value="SMR domain-like"/>
    <property type="match status" value="1"/>
</dbReference>
<name>A0A381VC79_9ZZZZ</name>
<dbReference type="InterPro" id="IPR045076">
    <property type="entry name" value="MutS"/>
</dbReference>
<dbReference type="GO" id="GO:0140664">
    <property type="term" value="F:ATP-dependent DNA damage sensor activity"/>
    <property type="evidence" value="ECO:0007669"/>
    <property type="project" value="InterPro"/>
</dbReference>
<keyword evidence="3" id="KW-0378">Hydrolase</keyword>